<name>A0ABT6ST73_9ACTN</name>
<proteinExistence type="predicted"/>
<feature type="region of interest" description="Disordered" evidence="1">
    <location>
        <begin position="1"/>
        <end position="21"/>
    </location>
</feature>
<evidence type="ECO:0000313" key="2">
    <source>
        <dbReference type="EMBL" id="MDI3418565.1"/>
    </source>
</evidence>
<dbReference type="EMBL" id="JASCIS010000006">
    <property type="protein sequence ID" value="MDI3418565.1"/>
    <property type="molecule type" value="Genomic_DNA"/>
</dbReference>
<reference evidence="2 3" key="1">
    <citation type="submission" date="2023-05" db="EMBL/GenBank/DDBJ databases">
        <title>Draft genome sequence of Streptomyces sp. B-S-A12 isolated from a cave soil in Thailand.</title>
        <authorList>
            <person name="Chamroensaksri N."/>
            <person name="Muangham S."/>
        </authorList>
    </citation>
    <scope>NUCLEOTIDE SEQUENCE [LARGE SCALE GENOMIC DNA]</scope>
    <source>
        <strain evidence="2 3">B-S-A12</strain>
    </source>
</reference>
<evidence type="ECO:0008006" key="4">
    <source>
        <dbReference type="Google" id="ProtNLM"/>
    </source>
</evidence>
<sequence>MATRKSPARKPVPAPCKPCHGTGEVPVKVRVGRSHRVVGEQTGMCLKCFGTGHAPTD</sequence>
<keyword evidence="3" id="KW-1185">Reference proteome</keyword>
<accession>A0ABT6ST73</accession>
<dbReference type="RefSeq" id="WP_282534477.1">
    <property type="nucleotide sequence ID" value="NZ_JASCIS010000006.1"/>
</dbReference>
<gene>
    <name evidence="2" type="ORF">QIT00_08305</name>
</gene>
<organism evidence="2 3">
    <name type="scientific">Streptomyces luteolus</name>
    <dbReference type="NCBI Taxonomy" id="3043615"/>
    <lineage>
        <taxon>Bacteria</taxon>
        <taxon>Bacillati</taxon>
        <taxon>Actinomycetota</taxon>
        <taxon>Actinomycetes</taxon>
        <taxon>Kitasatosporales</taxon>
        <taxon>Streptomycetaceae</taxon>
        <taxon>Streptomyces</taxon>
    </lineage>
</organism>
<comment type="caution">
    <text evidence="2">The sequence shown here is derived from an EMBL/GenBank/DDBJ whole genome shotgun (WGS) entry which is preliminary data.</text>
</comment>
<evidence type="ECO:0000313" key="3">
    <source>
        <dbReference type="Proteomes" id="UP001237105"/>
    </source>
</evidence>
<dbReference type="Proteomes" id="UP001237105">
    <property type="component" value="Unassembled WGS sequence"/>
</dbReference>
<protein>
    <recommendedName>
        <fullName evidence="4">Molecular chaperone DnaJ</fullName>
    </recommendedName>
</protein>
<evidence type="ECO:0000256" key="1">
    <source>
        <dbReference type="SAM" id="MobiDB-lite"/>
    </source>
</evidence>